<evidence type="ECO:0000259" key="2">
    <source>
        <dbReference type="Pfam" id="PF25096"/>
    </source>
</evidence>
<proteinExistence type="predicted"/>
<evidence type="ECO:0000313" key="3">
    <source>
        <dbReference type="Proteomes" id="UP000887566"/>
    </source>
</evidence>
<feature type="signal peptide" evidence="1">
    <location>
        <begin position="1"/>
        <end position="21"/>
    </location>
</feature>
<evidence type="ECO:0000256" key="1">
    <source>
        <dbReference type="SAM" id="SignalP"/>
    </source>
</evidence>
<feature type="chain" id="PRO_5037931209" evidence="1">
    <location>
        <begin position="22"/>
        <end position="158"/>
    </location>
</feature>
<sequence>MFARFIILLVTLCCLFMLFEAAVFTPKLYHWQKRVMVCTHTEGLPVARCVLYMNDKPRETNPDCFEEINEATNTSKTYCRLQCLEADSDSAMQKTPNWNHDCVRFFTYQTERRRDDWYIWRSGACLNTTIKLEVHCRFPVDPRDFYEENRELFDASAK</sequence>
<dbReference type="Pfam" id="PF25096">
    <property type="entry name" value="DUF7808"/>
    <property type="match status" value="1"/>
</dbReference>
<dbReference type="PANTHER" id="PTHR34493">
    <property type="entry name" value="PROTEIN CBG13422-RELATED"/>
    <property type="match status" value="1"/>
</dbReference>
<keyword evidence="1" id="KW-0732">Signal</keyword>
<organism evidence="3 4">
    <name type="scientific">Plectus sambesii</name>
    <dbReference type="NCBI Taxonomy" id="2011161"/>
    <lineage>
        <taxon>Eukaryota</taxon>
        <taxon>Metazoa</taxon>
        <taxon>Ecdysozoa</taxon>
        <taxon>Nematoda</taxon>
        <taxon>Chromadorea</taxon>
        <taxon>Plectida</taxon>
        <taxon>Plectina</taxon>
        <taxon>Plectoidea</taxon>
        <taxon>Plectidae</taxon>
        <taxon>Plectus</taxon>
    </lineage>
</organism>
<reference evidence="4" key="1">
    <citation type="submission" date="2022-11" db="UniProtKB">
        <authorList>
            <consortium name="WormBaseParasite"/>
        </authorList>
    </citation>
    <scope>IDENTIFICATION</scope>
</reference>
<dbReference type="PANTHER" id="PTHR34493:SF1">
    <property type="entry name" value="SECRETED PROTEIN"/>
    <property type="match status" value="1"/>
</dbReference>
<dbReference type="WBParaSite" id="PSAMB.scaffold420size51939.g5632.t1">
    <property type="protein sequence ID" value="PSAMB.scaffold420size51939.g5632.t1"/>
    <property type="gene ID" value="PSAMB.scaffold420size51939.g5632"/>
</dbReference>
<evidence type="ECO:0000313" key="4">
    <source>
        <dbReference type="WBParaSite" id="PSAMB.scaffold420size51939.g5632.t1"/>
    </source>
</evidence>
<protein>
    <submittedName>
        <fullName evidence="4">Secreted protein</fullName>
    </submittedName>
</protein>
<accession>A0A914WH10</accession>
<keyword evidence="3" id="KW-1185">Reference proteome</keyword>
<dbReference type="InterPro" id="IPR056710">
    <property type="entry name" value="DUF7808"/>
</dbReference>
<name>A0A914WH10_9BILA</name>
<feature type="domain" description="DUF7808" evidence="2">
    <location>
        <begin position="29"/>
        <end position="154"/>
    </location>
</feature>
<dbReference type="Proteomes" id="UP000887566">
    <property type="component" value="Unplaced"/>
</dbReference>
<dbReference type="AlphaFoldDB" id="A0A914WH10"/>